<proteinExistence type="predicted"/>
<protein>
    <submittedName>
        <fullName evidence="2">Uncharacterized protein</fullName>
    </submittedName>
</protein>
<name>A0AAD4H245_9FUNG</name>
<evidence type="ECO:0000313" key="3">
    <source>
        <dbReference type="Proteomes" id="UP001194580"/>
    </source>
</evidence>
<dbReference type="Proteomes" id="UP001194580">
    <property type="component" value="Unassembled WGS sequence"/>
</dbReference>
<feature type="compositionally biased region" description="Low complexity" evidence="1">
    <location>
        <begin position="260"/>
        <end position="269"/>
    </location>
</feature>
<dbReference type="AlphaFoldDB" id="A0AAD4H245"/>
<dbReference type="EMBL" id="JAAAIL010002108">
    <property type="protein sequence ID" value="KAG0260439.1"/>
    <property type="molecule type" value="Genomic_DNA"/>
</dbReference>
<feature type="compositionally biased region" description="Acidic residues" evidence="1">
    <location>
        <begin position="311"/>
        <end position="329"/>
    </location>
</feature>
<gene>
    <name evidence="2" type="ORF">BGZ95_004452</name>
</gene>
<feature type="region of interest" description="Disordered" evidence="1">
    <location>
        <begin position="245"/>
        <end position="269"/>
    </location>
</feature>
<feature type="region of interest" description="Disordered" evidence="1">
    <location>
        <begin position="537"/>
        <end position="569"/>
    </location>
</feature>
<feature type="region of interest" description="Disordered" evidence="1">
    <location>
        <begin position="295"/>
        <end position="336"/>
    </location>
</feature>
<comment type="caution">
    <text evidence="2">The sequence shown here is derived from an EMBL/GenBank/DDBJ whole genome shotgun (WGS) entry which is preliminary data.</text>
</comment>
<feature type="non-terminal residue" evidence="2">
    <location>
        <position position="1"/>
    </location>
</feature>
<reference evidence="2" key="1">
    <citation type="journal article" date="2020" name="Fungal Divers.">
        <title>Resolving the Mortierellaceae phylogeny through synthesis of multi-gene phylogenetics and phylogenomics.</title>
        <authorList>
            <person name="Vandepol N."/>
            <person name="Liber J."/>
            <person name="Desiro A."/>
            <person name="Na H."/>
            <person name="Kennedy M."/>
            <person name="Barry K."/>
            <person name="Grigoriev I.V."/>
            <person name="Miller A.N."/>
            <person name="O'Donnell K."/>
            <person name="Stajich J.E."/>
            <person name="Bonito G."/>
        </authorList>
    </citation>
    <scope>NUCLEOTIDE SEQUENCE</scope>
    <source>
        <strain evidence="2">NRRL 28262</strain>
    </source>
</reference>
<accession>A0AAD4H245</accession>
<organism evidence="2 3">
    <name type="scientific">Linnemannia exigua</name>
    <dbReference type="NCBI Taxonomy" id="604196"/>
    <lineage>
        <taxon>Eukaryota</taxon>
        <taxon>Fungi</taxon>
        <taxon>Fungi incertae sedis</taxon>
        <taxon>Mucoromycota</taxon>
        <taxon>Mortierellomycotina</taxon>
        <taxon>Mortierellomycetes</taxon>
        <taxon>Mortierellales</taxon>
        <taxon>Mortierellaceae</taxon>
        <taxon>Linnemannia</taxon>
    </lineage>
</organism>
<feature type="region of interest" description="Disordered" evidence="1">
    <location>
        <begin position="431"/>
        <end position="468"/>
    </location>
</feature>
<evidence type="ECO:0000313" key="2">
    <source>
        <dbReference type="EMBL" id="KAG0260439.1"/>
    </source>
</evidence>
<sequence length="641" mass="70810">MRHEVPASQDEDSDDLQEFILQNLPTIPGSRNRRVFTLEDALPVRCINTLGTSTSTPNIAASSDPSCACKGGGQTDDEYLSRNYAQEIKTEPGANTIARVVLPPVKTSAETLVAKTQGVTPAGGISAMVAPKIELSVVDTVLGTSATASPTVETATDEIPTIDSAAIGTSEVVPVPEAPRSPQAYTFRDRNFLNLMPYTIDHRKHKEIGLGRGDSVEPSTRSRRGKNLDLTDLQDDENDLDYVEGQEDLDDNYYGQDEGASSSTRRTARSSLDAYQMGIISKNLLGLNLTERGKPSVERRRLYQRRGLPTEEVEEEEEEEKEEEEEEEEERRGKDGAEVQVIVEKKKKRKKRINCHVLPRSFFGKHNLPDDIGTLKETRREELSSGPAKKAQADQEVLQLAHHAKRRIVSEGQDGHSLGDYIARLALDNGQSASGSDISETDPDGTSSNLSCSPSPSPQLKGRAQSGRYGFDHGYNFSDDDEAFEVEIRTFPTQATRKRYCSGKKTTAKPRTVFQSRGRLADSYETPRMPAIERRRVDGGENSTSKTTRRPKVHSPYTYADPHESNKDRGYAIQGEGLITVPVGRKRKAMADSATDSRYAQDPYAVGDMMRDTRRNIARSSASCRTHILLALGSQLKYSHS</sequence>
<keyword evidence="3" id="KW-1185">Reference proteome</keyword>
<evidence type="ECO:0000256" key="1">
    <source>
        <dbReference type="SAM" id="MobiDB-lite"/>
    </source>
</evidence>